<dbReference type="RefSeq" id="XP_003104401.2">
    <property type="nucleotide sequence ID" value="XM_003104353.2"/>
</dbReference>
<dbReference type="PANTHER" id="PTHR21503">
    <property type="entry name" value="F-BOX-CONTAINING HYPOTHETICAL PROTEIN C.ELEGANS"/>
    <property type="match status" value="1"/>
</dbReference>
<dbReference type="GeneID" id="9803190"/>
<gene>
    <name evidence="2" type="ORF">GCK72_016902</name>
</gene>
<dbReference type="InterPro" id="IPR001810">
    <property type="entry name" value="F-box_dom"/>
</dbReference>
<proteinExistence type="predicted"/>
<organism evidence="2 3">
    <name type="scientific">Caenorhabditis remanei</name>
    <name type="common">Caenorhabditis vulgaris</name>
    <dbReference type="NCBI Taxonomy" id="31234"/>
    <lineage>
        <taxon>Eukaryota</taxon>
        <taxon>Metazoa</taxon>
        <taxon>Ecdysozoa</taxon>
        <taxon>Nematoda</taxon>
        <taxon>Chromadorea</taxon>
        <taxon>Rhabditida</taxon>
        <taxon>Rhabditina</taxon>
        <taxon>Rhabditomorpha</taxon>
        <taxon>Rhabditoidea</taxon>
        <taxon>Rhabditidae</taxon>
        <taxon>Peloderinae</taxon>
        <taxon>Caenorhabditis</taxon>
    </lineage>
</organism>
<feature type="domain" description="F-box" evidence="1">
    <location>
        <begin position="4"/>
        <end position="51"/>
    </location>
</feature>
<dbReference type="InterPro" id="IPR012885">
    <property type="entry name" value="F-box_Sdz-33"/>
</dbReference>
<dbReference type="KEGG" id="crq:GCK72_016902"/>
<comment type="caution">
    <text evidence="2">The sequence shown here is derived from an EMBL/GenBank/DDBJ whole genome shotgun (WGS) entry which is preliminary data.</text>
</comment>
<sequence>MSKSFPILKLPRLALDEILLTMRPFELFQFSMTSSKSKIILKYLLRTRVNLKYKLEVSTDNEPKITMIGPDYTFFDCRFTSDKLRSEKTEYLENIGGKSDRIWMYSENVIMDWVRLFQIVMELFNFERHAVILCLDTFSDQNKSIIDFIGSQLTSVNACHFYGKIVADQDVEYVLKNIKVPKYLKFQCKLSDQFQLKLPNNNIVRISVSDGNWLNYSQLIQLKAYELEIKGSKITNVELNAFLISWMQSECHQDLVHIGISVNDPETLDAIFDLPHERIDNDVNRQGRTIRNEIIRMRGGFDIKRNDGATGTIYFRMDSDQMMLKMIVFECIV</sequence>
<accession>A0A6A5G6C7</accession>
<dbReference type="AlphaFoldDB" id="A0A6A5G6C7"/>
<dbReference type="CTD" id="9803190"/>
<evidence type="ECO:0000313" key="2">
    <source>
        <dbReference type="EMBL" id="KAF1750353.1"/>
    </source>
</evidence>
<dbReference type="Proteomes" id="UP000483820">
    <property type="component" value="Chromosome V"/>
</dbReference>
<evidence type="ECO:0000259" key="1">
    <source>
        <dbReference type="PROSITE" id="PS50181"/>
    </source>
</evidence>
<reference evidence="2 3" key="1">
    <citation type="submission" date="2019-12" db="EMBL/GenBank/DDBJ databases">
        <title>Chromosome-level assembly of the Caenorhabditis remanei genome.</title>
        <authorList>
            <person name="Teterina A.A."/>
            <person name="Willis J.H."/>
            <person name="Phillips P.C."/>
        </authorList>
    </citation>
    <scope>NUCLEOTIDE SEQUENCE [LARGE SCALE GENOMIC DNA]</scope>
    <source>
        <strain evidence="2 3">PX506</strain>
        <tissue evidence="2">Whole organism</tissue>
    </source>
</reference>
<name>A0A6A5G6C7_CAERE</name>
<dbReference type="Pfam" id="PF07735">
    <property type="entry name" value="FBA_2"/>
    <property type="match status" value="1"/>
</dbReference>
<dbReference type="PROSITE" id="PS50181">
    <property type="entry name" value="FBOX"/>
    <property type="match status" value="1"/>
</dbReference>
<dbReference type="EMBL" id="WUAV01000005">
    <property type="protein sequence ID" value="KAF1750353.1"/>
    <property type="molecule type" value="Genomic_DNA"/>
</dbReference>
<protein>
    <recommendedName>
        <fullName evidence="1">F-box domain-containing protein</fullName>
    </recommendedName>
</protein>
<evidence type="ECO:0000313" key="3">
    <source>
        <dbReference type="Proteomes" id="UP000483820"/>
    </source>
</evidence>